<name>A0A174WTE4_9FIRM</name>
<dbReference type="GeneID" id="93150360"/>
<dbReference type="EMBL" id="WNME01000003">
    <property type="protein sequence ID" value="MUB62634.1"/>
    <property type="molecule type" value="Genomic_DNA"/>
</dbReference>
<dbReference type="Proteomes" id="UP000434223">
    <property type="component" value="Unassembled WGS sequence"/>
</dbReference>
<protein>
    <submittedName>
        <fullName evidence="1">Uncharacterized protein</fullName>
    </submittedName>
</protein>
<reference evidence="1 4" key="2">
    <citation type="submission" date="2019-09" db="EMBL/GenBank/DDBJ databases">
        <title>Draft genome sequencing of Hungatella hathewayi 123Y-2.</title>
        <authorList>
            <person name="Lv Q."/>
            <person name="Li S."/>
        </authorList>
    </citation>
    <scope>NUCLEOTIDE SEQUENCE [LARGE SCALE GENOMIC DNA]</scope>
    <source>
        <strain evidence="1 4">123Y-2</strain>
    </source>
</reference>
<dbReference type="OrthoDB" id="2085051at2"/>
<sequence>MKYQFLDNAGNVTEAEQESYADAQSYAESHNLMCLSMPYDLFVSSFRKKIKLLESHAQYSWLSEYAEKIIRMNQGFGYQAIAANDFMEKIIIMPLADLQGWLEENAISEGKKGTVKPYQQKMINGLTGSEKGITIEIPVGMGKAKSNLQNNATKKARKGR</sequence>
<dbReference type="AlphaFoldDB" id="A0A174WTE4"/>
<comment type="caution">
    <text evidence="1">The sequence shown here is derived from an EMBL/GenBank/DDBJ whole genome shotgun (WGS) entry which is preliminary data.</text>
</comment>
<dbReference type="Proteomes" id="UP000263014">
    <property type="component" value="Unassembled WGS sequence"/>
</dbReference>
<evidence type="ECO:0000313" key="1">
    <source>
        <dbReference type="EMBL" id="MUB62634.1"/>
    </source>
</evidence>
<dbReference type="EMBL" id="QSON01000003">
    <property type="protein sequence ID" value="RGJ06103.1"/>
    <property type="molecule type" value="Genomic_DNA"/>
</dbReference>
<gene>
    <name evidence="2" type="ORF">DXD79_08910</name>
    <name evidence="1" type="ORF">GNE07_06075</name>
</gene>
<accession>A0A174WTE4</accession>
<dbReference type="RefSeq" id="WP_006775131.1">
    <property type="nucleotide sequence ID" value="NZ_CABJBJ010000011.1"/>
</dbReference>
<evidence type="ECO:0000313" key="4">
    <source>
        <dbReference type="Proteomes" id="UP000434223"/>
    </source>
</evidence>
<reference evidence="2 3" key="1">
    <citation type="submission" date="2018-08" db="EMBL/GenBank/DDBJ databases">
        <title>A genome reference for cultivated species of the human gut microbiota.</title>
        <authorList>
            <person name="Zou Y."/>
            <person name="Xue W."/>
            <person name="Luo G."/>
        </authorList>
    </citation>
    <scope>NUCLEOTIDE SEQUENCE [LARGE SCALE GENOMIC DNA]</scope>
    <source>
        <strain evidence="2 3">TM09-12</strain>
    </source>
</reference>
<evidence type="ECO:0000313" key="2">
    <source>
        <dbReference type="EMBL" id="RGJ06103.1"/>
    </source>
</evidence>
<proteinExistence type="predicted"/>
<evidence type="ECO:0000313" key="3">
    <source>
        <dbReference type="Proteomes" id="UP000263014"/>
    </source>
</evidence>
<organism evidence="1 4">
    <name type="scientific">Hungatella hathewayi</name>
    <dbReference type="NCBI Taxonomy" id="154046"/>
    <lineage>
        <taxon>Bacteria</taxon>
        <taxon>Bacillati</taxon>
        <taxon>Bacillota</taxon>
        <taxon>Clostridia</taxon>
        <taxon>Lachnospirales</taxon>
        <taxon>Lachnospiraceae</taxon>
        <taxon>Hungatella</taxon>
    </lineage>
</organism>